<evidence type="ECO:0000313" key="2">
    <source>
        <dbReference type="EMBL" id="KAF7132229.1"/>
    </source>
</evidence>
<protein>
    <submittedName>
        <fullName evidence="2">Uncharacterized protein</fullName>
    </submittedName>
</protein>
<dbReference type="EMBL" id="WJXA01000009">
    <property type="protein sequence ID" value="KAF7132229.1"/>
    <property type="molecule type" value="Genomic_DNA"/>
</dbReference>
<dbReference type="Proteomes" id="UP000626092">
    <property type="component" value="Unassembled WGS sequence"/>
</dbReference>
<dbReference type="AlphaFoldDB" id="A0A834GDF2"/>
<feature type="region of interest" description="Disordered" evidence="1">
    <location>
        <begin position="103"/>
        <end position="132"/>
    </location>
</feature>
<accession>A0A834GDF2</accession>
<evidence type="ECO:0000313" key="3">
    <source>
        <dbReference type="Proteomes" id="UP000626092"/>
    </source>
</evidence>
<sequence length="224" mass="23987">MVHMAMDPVSDAQHELGSCEIERDGTYVVTLGLVTELRWKRRKALLELQTLPKLVPSFAGVAQPPRGGGDAHVSTPHSFHELSLTRAHGGMIGLSHIPLKVDKCPEKSFGSNGDKKVESPESPKSGSGSGHGPNWDYTWGWGSSPGSGWGYGSGSGRSPNGFGPTAGNRWVEMVILPNDITTAEVRNKRLKAAARNSNTKMGTPHSLAEITKPNDQRSVSILSI</sequence>
<reference evidence="2" key="1">
    <citation type="submission" date="2019-11" db="EMBL/GenBank/DDBJ databases">
        <authorList>
            <person name="Liu Y."/>
            <person name="Hou J."/>
            <person name="Li T.-Q."/>
            <person name="Guan C.-H."/>
            <person name="Wu X."/>
            <person name="Wu H.-Z."/>
            <person name="Ling F."/>
            <person name="Zhang R."/>
            <person name="Shi X.-G."/>
            <person name="Ren J.-P."/>
            <person name="Chen E.-F."/>
            <person name="Sun J.-M."/>
        </authorList>
    </citation>
    <scope>NUCLEOTIDE SEQUENCE</scope>
    <source>
        <strain evidence="2">Adult_tree_wgs_1</strain>
        <tissue evidence="2">Leaves</tissue>
    </source>
</reference>
<gene>
    <name evidence="2" type="ORF">RHSIM_Rhsim09G0188700</name>
</gene>
<evidence type="ECO:0000256" key="1">
    <source>
        <dbReference type="SAM" id="MobiDB-lite"/>
    </source>
</evidence>
<keyword evidence="3" id="KW-1185">Reference proteome</keyword>
<proteinExistence type="predicted"/>
<comment type="caution">
    <text evidence="2">The sequence shown here is derived from an EMBL/GenBank/DDBJ whole genome shotgun (WGS) entry which is preliminary data.</text>
</comment>
<name>A0A834GDF2_RHOSS</name>
<organism evidence="2 3">
    <name type="scientific">Rhododendron simsii</name>
    <name type="common">Sims's rhododendron</name>
    <dbReference type="NCBI Taxonomy" id="118357"/>
    <lineage>
        <taxon>Eukaryota</taxon>
        <taxon>Viridiplantae</taxon>
        <taxon>Streptophyta</taxon>
        <taxon>Embryophyta</taxon>
        <taxon>Tracheophyta</taxon>
        <taxon>Spermatophyta</taxon>
        <taxon>Magnoliopsida</taxon>
        <taxon>eudicotyledons</taxon>
        <taxon>Gunneridae</taxon>
        <taxon>Pentapetalae</taxon>
        <taxon>asterids</taxon>
        <taxon>Ericales</taxon>
        <taxon>Ericaceae</taxon>
        <taxon>Ericoideae</taxon>
        <taxon>Rhodoreae</taxon>
        <taxon>Rhododendron</taxon>
    </lineage>
</organism>